<dbReference type="GO" id="GO:0008270">
    <property type="term" value="F:zinc ion binding"/>
    <property type="evidence" value="ECO:0007669"/>
    <property type="project" value="InterPro"/>
</dbReference>
<evidence type="ECO:0000313" key="14">
    <source>
        <dbReference type="EMBL" id="TGO73155.1"/>
    </source>
</evidence>
<dbReference type="Gene3D" id="3.90.180.10">
    <property type="entry name" value="Medium-chain alcohol dehydrogenases, catalytic domain"/>
    <property type="match status" value="1"/>
</dbReference>
<dbReference type="InterPro" id="IPR013154">
    <property type="entry name" value="ADH-like_N"/>
</dbReference>
<dbReference type="InterPro" id="IPR002328">
    <property type="entry name" value="ADH_Zn_CS"/>
</dbReference>
<evidence type="ECO:0000256" key="9">
    <source>
        <dbReference type="ARBA" id="ARBA00024074"/>
    </source>
</evidence>
<comment type="subunit">
    <text evidence="3">Homodimer.</text>
</comment>
<dbReference type="EC" id="1.1.1.2" evidence="9"/>
<dbReference type="PROSITE" id="PS00059">
    <property type="entry name" value="ADH_ZINC"/>
    <property type="match status" value="1"/>
</dbReference>
<accession>A0A4Z1JHH0</accession>
<sequence>MSTPTKSPASVATDRILSLTNHLKDSLNPSDDLHKAKTMASSYKFEGWMALDKEAAKGKMVWQEFEPKTWTEDDVDIKIAYCGICGSDLHTLRSGWGATNYPACVGHELAGTAVKVGKNVKHIKLGDRCGVGAQSSACLKPECEECASGMENHCTKMVGTYNGVYPDGSKSYGGYADYCRAPSHFVVKIPDGLSLAEAAPMLCGGVTTWSPLVNNGAGPDKRVGIVGIGGLGHFGLLWAKGLGCKEVVAISRSSGKKADAEKMGATKFIATDEDENWAKKNARSLDLIVCTVSSPKMPIAGYLSLLKTKGEFIQVGAPEDVIPALNMFAFIGKGVKLGGSAIGTPKDISEMLEFAAKNNIHPFIQERPLSEANQAVVDMDDGKARYRYVLVNEKHAKELKQ</sequence>
<dbReference type="PANTHER" id="PTHR42683">
    <property type="entry name" value="ALDEHYDE REDUCTASE"/>
    <property type="match status" value="1"/>
</dbReference>
<comment type="similarity">
    <text evidence="2 11">Belongs to the zinc-containing alcohol dehydrogenase family.</text>
</comment>
<keyword evidence="5 11" id="KW-0479">Metal-binding</keyword>
<evidence type="ECO:0000256" key="1">
    <source>
        <dbReference type="ARBA" id="ARBA00001947"/>
    </source>
</evidence>
<evidence type="ECO:0000259" key="12">
    <source>
        <dbReference type="Pfam" id="PF00107"/>
    </source>
</evidence>
<keyword evidence="8" id="KW-0560">Oxidoreductase</keyword>
<dbReference type="STRING" id="278938.A0A4Z1JHH0"/>
<dbReference type="InterPro" id="IPR047109">
    <property type="entry name" value="CAD-like"/>
</dbReference>
<dbReference type="Proteomes" id="UP000297229">
    <property type="component" value="Unassembled WGS sequence"/>
</dbReference>
<evidence type="ECO:0000256" key="5">
    <source>
        <dbReference type="ARBA" id="ARBA00022723"/>
    </source>
</evidence>
<evidence type="ECO:0000256" key="6">
    <source>
        <dbReference type="ARBA" id="ARBA00022833"/>
    </source>
</evidence>
<dbReference type="AlphaFoldDB" id="A0A4Z1JHH0"/>
<dbReference type="InterPro" id="IPR011032">
    <property type="entry name" value="GroES-like_sf"/>
</dbReference>
<gene>
    <name evidence="14" type="ORF">BELL_0385g00060</name>
</gene>
<feature type="domain" description="Alcohol dehydrogenase-like N-terminal" evidence="13">
    <location>
        <begin position="72"/>
        <end position="191"/>
    </location>
</feature>
<evidence type="ECO:0000256" key="4">
    <source>
        <dbReference type="ARBA" id="ARBA00022553"/>
    </source>
</evidence>
<dbReference type="SUPFAM" id="SSF50129">
    <property type="entry name" value="GroES-like"/>
    <property type="match status" value="1"/>
</dbReference>
<comment type="caution">
    <text evidence="14">The sequence shown here is derived from an EMBL/GenBank/DDBJ whole genome shotgun (WGS) entry which is preliminary data.</text>
</comment>
<dbReference type="FunFam" id="3.40.50.720:FF:000158">
    <property type="entry name" value="Zinc-binding alcohol dehydrogenase"/>
    <property type="match status" value="1"/>
</dbReference>
<feature type="domain" description="Alcohol dehydrogenase-like C-terminal" evidence="12">
    <location>
        <begin position="230"/>
        <end position="356"/>
    </location>
</feature>
<evidence type="ECO:0000259" key="13">
    <source>
        <dbReference type="Pfam" id="PF08240"/>
    </source>
</evidence>
<dbReference type="Pfam" id="PF08240">
    <property type="entry name" value="ADH_N"/>
    <property type="match status" value="1"/>
</dbReference>
<dbReference type="InterPro" id="IPR013149">
    <property type="entry name" value="ADH-like_C"/>
</dbReference>
<dbReference type="EMBL" id="PQXM01000383">
    <property type="protein sequence ID" value="TGO73155.1"/>
    <property type="molecule type" value="Genomic_DNA"/>
</dbReference>
<dbReference type="Gene3D" id="3.40.50.720">
    <property type="entry name" value="NAD(P)-binding Rossmann-like Domain"/>
    <property type="match status" value="1"/>
</dbReference>
<evidence type="ECO:0000256" key="2">
    <source>
        <dbReference type="ARBA" id="ARBA00008072"/>
    </source>
</evidence>
<dbReference type="Pfam" id="PF00107">
    <property type="entry name" value="ADH_zinc_N"/>
    <property type="match status" value="1"/>
</dbReference>
<dbReference type="GO" id="GO:0008106">
    <property type="term" value="F:alcohol dehydrogenase (NADP+) activity"/>
    <property type="evidence" value="ECO:0007669"/>
    <property type="project" value="UniProtKB-EC"/>
</dbReference>
<dbReference type="GO" id="GO:0006066">
    <property type="term" value="P:alcohol metabolic process"/>
    <property type="evidence" value="ECO:0007669"/>
    <property type="project" value="UniProtKB-ARBA"/>
</dbReference>
<keyword evidence="4" id="KW-0597">Phosphoprotein</keyword>
<evidence type="ECO:0000256" key="3">
    <source>
        <dbReference type="ARBA" id="ARBA00011738"/>
    </source>
</evidence>
<evidence type="ECO:0000256" key="8">
    <source>
        <dbReference type="ARBA" id="ARBA00023002"/>
    </source>
</evidence>
<organism evidence="14 15">
    <name type="scientific">Botrytis elliptica</name>
    <dbReference type="NCBI Taxonomy" id="278938"/>
    <lineage>
        <taxon>Eukaryota</taxon>
        <taxon>Fungi</taxon>
        <taxon>Dikarya</taxon>
        <taxon>Ascomycota</taxon>
        <taxon>Pezizomycotina</taxon>
        <taxon>Leotiomycetes</taxon>
        <taxon>Helotiales</taxon>
        <taxon>Sclerotiniaceae</taxon>
        <taxon>Botrytis</taxon>
    </lineage>
</organism>
<name>A0A4Z1JHH0_9HELO</name>
<comment type="cofactor">
    <cofactor evidence="1 11">
        <name>Zn(2+)</name>
        <dbReference type="ChEBI" id="CHEBI:29105"/>
    </cofactor>
</comment>
<dbReference type="InterPro" id="IPR036291">
    <property type="entry name" value="NAD(P)-bd_dom_sf"/>
</dbReference>
<comment type="catalytic activity">
    <reaction evidence="10">
        <text>a primary alcohol + NADP(+) = an aldehyde + NADPH + H(+)</text>
        <dbReference type="Rhea" id="RHEA:15937"/>
        <dbReference type="ChEBI" id="CHEBI:15378"/>
        <dbReference type="ChEBI" id="CHEBI:15734"/>
        <dbReference type="ChEBI" id="CHEBI:17478"/>
        <dbReference type="ChEBI" id="CHEBI:57783"/>
        <dbReference type="ChEBI" id="CHEBI:58349"/>
        <dbReference type="EC" id="1.1.1.2"/>
    </reaction>
    <physiologicalReaction direction="left-to-right" evidence="10">
        <dbReference type="Rhea" id="RHEA:15938"/>
    </physiologicalReaction>
    <physiologicalReaction direction="right-to-left" evidence="10">
        <dbReference type="Rhea" id="RHEA:15939"/>
    </physiologicalReaction>
</comment>
<dbReference type="SUPFAM" id="SSF51735">
    <property type="entry name" value="NAD(P)-binding Rossmann-fold domains"/>
    <property type="match status" value="1"/>
</dbReference>
<evidence type="ECO:0000256" key="7">
    <source>
        <dbReference type="ARBA" id="ARBA00022857"/>
    </source>
</evidence>
<keyword evidence="7" id="KW-0521">NADP</keyword>
<reference evidence="14 15" key="1">
    <citation type="submission" date="2017-12" db="EMBL/GenBank/DDBJ databases">
        <title>Comparative genomics of Botrytis spp.</title>
        <authorList>
            <person name="Valero-Jimenez C.A."/>
            <person name="Tapia P."/>
            <person name="Veloso J."/>
            <person name="Silva-Moreno E."/>
            <person name="Staats M."/>
            <person name="Valdes J.H."/>
            <person name="Van Kan J.A.L."/>
        </authorList>
    </citation>
    <scope>NUCLEOTIDE SEQUENCE [LARGE SCALE GENOMIC DNA]</scope>
    <source>
        <strain evidence="14 15">Be9601</strain>
    </source>
</reference>
<proteinExistence type="inferred from homology"/>
<evidence type="ECO:0000256" key="11">
    <source>
        <dbReference type="RuleBase" id="RU361277"/>
    </source>
</evidence>
<dbReference type="OrthoDB" id="1879366at2759"/>
<dbReference type="CDD" id="cd05283">
    <property type="entry name" value="CAD1"/>
    <property type="match status" value="1"/>
</dbReference>
<keyword evidence="15" id="KW-1185">Reference proteome</keyword>
<evidence type="ECO:0000256" key="10">
    <source>
        <dbReference type="ARBA" id="ARBA00050997"/>
    </source>
</evidence>
<evidence type="ECO:0000313" key="15">
    <source>
        <dbReference type="Proteomes" id="UP000297229"/>
    </source>
</evidence>
<protein>
    <recommendedName>
        <fullName evidence="9">alcohol dehydrogenase (NADP(+))</fullName>
        <ecNumber evidence="9">1.1.1.2</ecNumber>
    </recommendedName>
</protein>
<keyword evidence="6 11" id="KW-0862">Zinc</keyword>